<keyword evidence="2" id="KW-1185">Reference proteome</keyword>
<name>A0ABV0NSV2_9TELE</name>
<evidence type="ECO:0000313" key="2">
    <source>
        <dbReference type="Proteomes" id="UP001476798"/>
    </source>
</evidence>
<accession>A0ABV0NSV2</accession>
<proteinExistence type="predicted"/>
<evidence type="ECO:0008006" key="3">
    <source>
        <dbReference type="Google" id="ProtNLM"/>
    </source>
</evidence>
<comment type="caution">
    <text evidence="1">The sequence shown here is derived from an EMBL/GenBank/DDBJ whole genome shotgun (WGS) entry which is preliminary data.</text>
</comment>
<gene>
    <name evidence="1" type="ORF">GOODEAATRI_008705</name>
</gene>
<dbReference type="EMBL" id="JAHRIO010050444">
    <property type="protein sequence ID" value="MEQ2174511.1"/>
    <property type="molecule type" value="Genomic_DNA"/>
</dbReference>
<dbReference type="Proteomes" id="UP001476798">
    <property type="component" value="Unassembled WGS sequence"/>
</dbReference>
<sequence length="130" mass="15042">MDICYFNTYHLVLKANTYSAVAKRFVLLPEAATKCWPGYFILHMNSSAECIGSLHRSLHLHISLTPIKKRVLPRIFFKSKLQELQNEGCKSRKFHFVPAPLGETTNFPVLAEDVYAFILWKYSELNYLNS</sequence>
<reference evidence="1 2" key="1">
    <citation type="submission" date="2021-06" db="EMBL/GenBank/DDBJ databases">
        <authorList>
            <person name="Palmer J.M."/>
        </authorList>
    </citation>
    <scope>NUCLEOTIDE SEQUENCE [LARGE SCALE GENOMIC DNA]</scope>
    <source>
        <strain evidence="1 2">GA_2019</strain>
        <tissue evidence="1">Muscle</tissue>
    </source>
</reference>
<evidence type="ECO:0000313" key="1">
    <source>
        <dbReference type="EMBL" id="MEQ2174511.1"/>
    </source>
</evidence>
<organism evidence="1 2">
    <name type="scientific">Goodea atripinnis</name>
    <dbReference type="NCBI Taxonomy" id="208336"/>
    <lineage>
        <taxon>Eukaryota</taxon>
        <taxon>Metazoa</taxon>
        <taxon>Chordata</taxon>
        <taxon>Craniata</taxon>
        <taxon>Vertebrata</taxon>
        <taxon>Euteleostomi</taxon>
        <taxon>Actinopterygii</taxon>
        <taxon>Neopterygii</taxon>
        <taxon>Teleostei</taxon>
        <taxon>Neoteleostei</taxon>
        <taxon>Acanthomorphata</taxon>
        <taxon>Ovalentaria</taxon>
        <taxon>Atherinomorphae</taxon>
        <taxon>Cyprinodontiformes</taxon>
        <taxon>Goodeidae</taxon>
        <taxon>Goodea</taxon>
    </lineage>
</organism>
<protein>
    <recommendedName>
        <fullName evidence="3">Maturase K</fullName>
    </recommendedName>
</protein>